<accession>A0ABT5E835</accession>
<feature type="domain" description="4-vinyl reductase 4VR" evidence="1">
    <location>
        <begin position="111"/>
        <end position="171"/>
    </location>
</feature>
<feature type="domain" description="4-vinyl reductase 4VR" evidence="1">
    <location>
        <begin position="326"/>
        <end position="396"/>
    </location>
</feature>
<dbReference type="Gene3D" id="3.30.1380.20">
    <property type="entry name" value="Trafficking protein particle complex subunit 3"/>
    <property type="match status" value="2"/>
</dbReference>
<gene>
    <name evidence="2" type="ORF">POL25_34255</name>
</gene>
<protein>
    <recommendedName>
        <fullName evidence="1">4-vinyl reductase 4VR domain-containing protein</fullName>
    </recommendedName>
</protein>
<organism evidence="2 3">
    <name type="scientific">Nannocystis bainbridge</name>
    <dbReference type="NCBI Taxonomy" id="2995303"/>
    <lineage>
        <taxon>Bacteria</taxon>
        <taxon>Pseudomonadati</taxon>
        <taxon>Myxococcota</taxon>
        <taxon>Polyangia</taxon>
        <taxon>Nannocystales</taxon>
        <taxon>Nannocystaceae</taxon>
        <taxon>Nannocystis</taxon>
    </lineage>
</organism>
<reference evidence="2 3" key="1">
    <citation type="submission" date="2022-11" db="EMBL/GenBank/DDBJ databases">
        <title>Minimal conservation of predation-associated metabolite biosynthetic gene clusters underscores biosynthetic potential of Myxococcota including descriptions for ten novel species: Archangium lansinium sp. nov., Myxococcus landrumus sp. nov., Nannocystis bai.</title>
        <authorList>
            <person name="Ahearne A."/>
            <person name="Stevens C."/>
            <person name="Dowd S."/>
        </authorList>
    </citation>
    <scope>NUCLEOTIDE SEQUENCE [LARGE SCALE GENOMIC DNA]</scope>
    <source>
        <strain evidence="2 3">BB15-2</strain>
    </source>
</reference>
<name>A0ABT5E835_9BACT</name>
<comment type="caution">
    <text evidence="2">The sequence shown here is derived from an EMBL/GenBank/DDBJ whole genome shotgun (WGS) entry which is preliminary data.</text>
</comment>
<dbReference type="RefSeq" id="WP_272090520.1">
    <property type="nucleotide sequence ID" value="NZ_JAQNDL010000003.1"/>
</dbReference>
<keyword evidence="3" id="KW-1185">Reference proteome</keyword>
<dbReference type="Pfam" id="PF02830">
    <property type="entry name" value="V4R"/>
    <property type="match status" value="1"/>
</dbReference>
<evidence type="ECO:0000313" key="2">
    <source>
        <dbReference type="EMBL" id="MDC0722020.1"/>
    </source>
</evidence>
<evidence type="ECO:0000313" key="3">
    <source>
        <dbReference type="Proteomes" id="UP001221686"/>
    </source>
</evidence>
<dbReference type="InterPro" id="IPR024096">
    <property type="entry name" value="NO_sig/Golgi_transp_ligand-bd"/>
</dbReference>
<proteinExistence type="predicted"/>
<dbReference type="EMBL" id="JAQNDL010000003">
    <property type="protein sequence ID" value="MDC0722020.1"/>
    <property type="molecule type" value="Genomic_DNA"/>
</dbReference>
<sequence>MVSEISPLAERLALRYDAASGRRTIAGKEVLLHCHHYNARLQRTVESADLVEGKRLIVGAAETVFAEHVGLALREGDSLANRWAVAERLYAHLGFGRIDLSRVHEGVVLAPASHFVEGWFAGLGRPERRVCSFTEGYVQGAVHAVAGELVEVREVECMALGAPACRFAVAGGRTEPLARNVKRPLVFQARGGEWLHSPAVDERAIVEAVAAMPVAGGEDGLVPAFGVYLACMPADFYNRVCLGFLAEMRRVGRGAPAERLLAAEAEYCALNTYHGVLHSPEWDGLVAPMLRGPDDVLFATMTFCNALGYGQWHVAGLCPGQWMVVESVNGYEALGALEYVGRTAAPQCNGHKGAAAGIFALVYGEGPLSERFGAFHAVEEACIACGDPVCRFRVERVT</sequence>
<evidence type="ECO:0000259" key="1">
    <source>
        <dbReference type="SMART" id="SM00989"/>
    </source>
</evidence>
<dbReference type="SMART" id="SM00989">
    <property type="entry name" value="V4R"/>
    <property type="match status" value="2"/>
</dbReference>
<dbReference type="InterPro" id="IPR004096">
    <property type="entry name" value="V4R"/>
</dbReference>
<dbReference type="SUPFAM" id="SSF111126">
    <property type="entry name" value="Ligand-binding domain in the NO signalling and Golgi transport"/>
    <property type="match status" value="2"/>
</dbReference>
<dbReference type="Proteomes" id="UP001221686">
    <property type="component" value="Unassembled WGS sequence"/>
</dbReference>